<reference evidence="1" key="1">
    <citation type="submission" date="2023-04" db="EMBL/GenBank/DDBJ databases">
        <title>Colletotrichum limetticola genome sequence.</title>
        <authorList>
            <person name="Baroncelli R."/>
        </authorList>
    </citation>
    <scope>NUCLEOTIDE SEQUENCE</scope>
    <source>
        <strain evidence="1">KLA-Anderson</strain>
    </source>
</reference>
<organism evidence="1 2">
    <name type="scientific">Colletotrichum limetticola</name>
    <dbReference type="NCBI Taxonomy" id="1209924"/>
    <lineage>
        <taxon>Eukaryota</taxon>
        <taxon>Fungi</taxon>
        <taxon>Dikarya</taxon>
        <taxon>Ascomycota</taxon>
        <taxon>Pezizomycotina</taxon>
        <taxon>Sordariomycetes</taxon>
        <taxon>Hypocreomycetidae</taxon>
        <taxon>Glomerellales</taxon>
        <taxon>Glomerellaceae</taxon>
        <taxon>Colletotrichum</taxon>
        <taxon>Colletotrichum acutatum species complex</taxon>
    </lineage>
</organism>
<evidence type="ECO:0000313" key="1">
    <source>
        <dbReference type="EMBL" id="KAK0374058.1"/>
    </source>
</evidence>
<keyword evidence="2" id="KW-1185">Reference proteome</keyword>
<sequence length="66" mass="7546">MAATQPPPRENLPVIMSIRKAFLLDKNHMIQPMTPHFFQSSLTDLEAERFDLAALRFPGDFDMLDA</sequence>
<dbReference type="Proteomes" id="UP001169217">
    <property type="component" value="Unassembled WGS sequence"/>
</dbReference>
<evidence type="ECO:0000313" key="2">
    <source>
        <dbReference type="Proteomes" id="UP001169217"/>
    </source>
</evidence>
<accession>A0ABQ9PRA4</accession>
<proteinExistence type="predicted"/>
<protein>
    <submittedName>
        <fullName evidence="1">Uncharacterized protein</fullName>
    </submittedName>
</protein>
<name>A0ABQ9PRA4_9PEZI</name>
<comment type="caution">
    <text evidence="1">The sequence shown here is derived from an EMBL/GenBank/DDBJ whole genome shotgun (WGS) entry which is preliminary data.</text>
</comment>
<dbReference type="EMBL" id="JARUPT010000272">
    <property type="protein sequence ID" value="KAK0374058.1"/>
    <property type="molecule type" value="Genomic_DNA"/>
</dbReference>
<gene>
    <name evidence="1" type="ORF">CLIM01_08581</name>
</gene>